<evidence type="ECO:0000259" key="6">
    <source>
        <dbReference type="PROSITE" id="PS51012"/>
    </source>
</evidence>
<evidence type="ECO:0000256" key="3">
    <source>
        <dbReference type="ARBA" id="ARBA00022989"/>
    </source>
</evidence>
<dbReference type="Pfam" id="PF01061">
    <property type="entry name" value="ABC2_membrane"/>
    <property type="match status" value="1"/>
</dbReference>
<keyword evidence="8" id="KW-1185">Reference proteome</keyword>
<dbReference type="RefSeq" id="WP_093668946.1">
    <property type="nucleotide sequence ID" value="NZ_FOOY01000003.1"/>
</dbReference>
<dbReference type="InterPro" id="IPR051784">
    <property type="entry name" value="Nod_factor_ABC_transporter"/>
</dbReference>
<dbReference type="Proteomes" id="UP000198752">
    <property type="component" value="Unassembled WGS sequence"/>
</dbReference>
<dbReference type="PANTHER" id="PTHR43229">
    <property type="entry name" value="NODULATION PROTEIN J"/>
    <property type="match status" value="1"/>
</dbReference>
<reference evidence="8" key="1">
    <citation type="submission" date="2016-10" db="EMBL/GenBank/DDBJ databases">
        <authorList>
            <person name="Varghese N."/>
            <person name="Submissions S."/>
        </authorList>
    </citation>
    <scope>NUCLEOTIDE SEQUENCE [LARGE SCALE GENOMIC DNA]</scope>
    <source>
        <strain evidence="8">ATCC 700379</strain>
    </source>
</reference>
<dbReference type="PIRSF" id="PIRSF006648">
    <property type="entry name" value="DrrB"/>
    <property type="match status" value="1"/>
</dbReference>
<evidence type="ECO:0000256" key="5">
    <source>
        <dbReference type="RuleBase" id="RU361157"/>
    </source>
</evidence>
<comment type="similarity">
    <text evidence="5">Belongs to the ABC-2 integral membrane protein family.</text>
</comment>
<dbReference type="PANTHER" id="PTHR43229:SF2">
    <property type="entry name" value="NODULATION PROTEIN J"/>
    <property type="match status" value="1"/>
</dbReference>
<organism evidence="7 8">
    <name type="scientific">Sporolactobacillus nakayamae</name>
    <dbReference type="NCBI Taxonomy" id="269670"/>
    <lineage>
        <taxon>Bacteria</taxon>
        <taxon>Bacillati</taxon>
        <taxon>Bacillota</taxon>
        <taxon>Bacilli</taxon>
        <taxon>Bacillales</taxon>
        <taxon>Sporolactobacillaceae</taxon>
        <taxon>Sporolactobacillus</taxon>
    </lineage>
</organism>
<protein>
    <recommendedName>
        <fullName evidence="5">Transport permease protein</fullName>
    </recommendedName>
</protein>
<dbReference type="PROSITE" id="PS51012">
    <property type="entry name" value="ABC_TM2"/>
    <property type="match status" value="1"/>
</dbReference>
<evidence type="ECO:0000256" key="2">
    <source>
        <dbReference type="ARBA" id="ARBA00022692"/>
    </source>
</evidence>
<keyword evidence="5" id="KW-0813">Transport</keyword>
<dbReference type="STRING" id="269670.SAMN02982927_00070"/>
<keyword evidence="4 5" id="KW-0472">Membrane</keyword>
<keyword evidence="5" id="KW-1003">Cell membrane</keyword>
<feature type="domain" description="ABC transmembrane type-2" evidence="6">
    <location>
        <begin position="27"/>
        <end position="259"/>
    </location>
</feature>
<dbReference type="InterPro" id="IPR000412">
    <property type="entry name" value="ABC_2_transport"/>
</dbReference>
<sequence length="269" mass="30295">MWIAFSATFKRQLITMRRAYPWSFFIGHILDGVYITIFAYLSYHFIFQGQLNTQFVSYTGTSDYLSYVIMGGVFNSFAVSLLMIVSRMLINEMREGTLEALLLTPSSRLGYFLGAAIQGLMRSGIEWLAIICVGLFFGLNLVAAHLALLLPIMIVLCFALFAQALVLGGFMLAFRDTYITQNTLFVIMTLVSGVSFPPQFLPDWIQGLSLIMPLYYGLELMRSVMTHAAPSSDILYHLLSLSTLGILYFAIGLLFMKRMEKSVLEKHFG</sequence>
<feature type="transmembrane region" description="Helical" evidence="5">
    <location>
        <begin position="184"/>
        <end position="201"/>
    </location>
</feature>
<feature type="transmembrane region" description="Helical" evidence="5">
    <location>
        <begin position="64"/>
        <end position="85"/>
    </location>
</feature>
<dbReference type="InterPro" id="IPR013525">
    <property type="entry name" value="ABC2_TM"/>
</dbReference>
<keyword evidence="2 5" id="KW-0812">Transmembrane</keyword>
<feature type="transmembrane region" description="Helical" evidence="5">
    <location>
        <begin position="234"/>
        <end position="256"/>
    </location>
</feature>
<name>A0A1I2MSR9_9BACL</name>
<evidence type="ECO:0000313" key="8">
    <source>
        <dbReference type="Proteomes" id="UP000198752"/>
    </source>
</evidence>
<dbReference type="InterPro" id="IPR047817">
    <property type="entry name" value="ABC2_TM_bact-type"/>
</dbReference>
<evidence type="ECO:0000313" key="7">
    <source>
        <dbReference type="EMBL" id="SFF94625.1"/>
    </source>
</evidence>
<dbReference type="GO" id="GO:0043190">
    <property type="term" value="C:ATP-binding cassette (ABC) transporter complex"/>
    <property type="evidence" value="ECO:0007669"/>
    <property type="project" value="InterPro"/>
</dbReference>
<feature type="transmembrane region" description="Helical" evidence="5">
    <location>
        <begin position="152"/>
        <end position="172"/>
    </location>
</feature>
<accession>A0A1I2MSR9</accession>
<evidence type="ECO:0000256" key="4">
    <source>
        <dbReference type="ARBA" id="ARBA00023136"/>
    </source>
</evidence>
<dbReference type="GO" id="GO:0140359">
    <property type="term" value="F:ABC-type transporter activity"/>
    <property type="evidence" value="ECO:0007669"/>
    <property type="project" value="InterPro"/>
</dbReference>
<comment type="subcellular location">
    <subcellularLocation>
        <location evidence="5">Cell membrane</location>
        <topology evidence="5">Multi-pass membrane protein</topology>
    </subcellularLocation>
    <subcellularLocation>
        <location evidence="1">Membrane</location>
        <topology evidence="1">Multi-pass membrane protein</topology>
    </subcellularLocation>
</comment>
<dbReference type="EMBL" id="FOOY01000003">
    <property type="protein sequence ID" value="SFF94625.1"/>
    <property type="molecule type" value="Genomic_DNA"/>
</dbReference>
<feature type="transmembrane region" description="Helical" evidence="5">
    <location>
        <begin position="20"/>
        <end position="44"/>
    </location>
</feature>
<dbReference type="AlphaFoldDB" id="A0A1I2MSR9"/>
<feature type="transmembrane region" description="Helical" evidence="5">
    <location>
        <begin position="127"/>
        <end position="146"/>
    </location>
</feature>
<keyword evidence="3 5" id="KW-1133">Transmembrane helix</keyword>
<evidence type="ECO:0000256" key="1">
    <source>
        <dbReference type="ARBA" id="ARBA00004141"/>
    </source>
</evidence>
<gene>
    <name evidence="7" type="ORF">SAMN02982927_00070</name>
</gene>
<proteinExistence type="inferred from homology"/>
<dbReference type="PRINTS" id="PR00164">
    <property type="entry name" value="ABC2TRNSPORT"/>
</dbReference>
<dbReference type="OrthoDB" id="1414986at2"/>